<name>A0A841HPP1_9GAMM</name>
<keyword evidence="3" id="KW-1185">Reference proteome</keyword>
<gene>
    <name evidence="2" type="ORF">HNQ60_003091</name>
</gene>
<accession>A0A841HPP1</accession>
<protein>
    <recommendedName>
        <fullName evidence="4">Flagellar protein FliT</fullName>
    </recommendedName>
</protein>
<dbReference type="EMBL" id="JACHHZ010000003">
    <property type="protein sequence ID" value="MBB6094210.1"/>
    <property type="molecule type" value="Genomic_DNA"/>
</dbReference>
<evidence type="ECO:0000256" key="1">
    <source>
        <dbReference type="SAM" id="MobiDB-lite"/>
    </source>
</evidence>
<reference evidence="2 3" key="1">
    <citation type="submission" date="2020-08" db="EMBL/GenBank/DDBJ databases">
        <title>Genomic Encyclopedia of Type Strains, Phase IV (KMG-IV): sequencing the most valuable type-strain genomes for metagenomic binning, comparative biology and taxonomic classification.</title>
        <authorList>
            <person name="Goeker M."/>
        </authorList>
    </citation>
    <scope>NUCLEOTIDE SEQUENCE [LARGE SCALE GENOMIC DNA]</scope>
    <source>
        <strain evidence="2 3">DSM 26723</strain>
    </source>
</reference>
<dbReference type="AlphaFoldDB" id="A0A841HPP1"/>
<proteinExistence type="predicted"/>
<comment type="caution">
    <text evidence="2">The sequence shown here is derived from an EMBL/GenBank/DDBJ whole genome shotgun (WGS) entry which is preliminary data.</text>
</comment>
<sequence length="117" mass="12210">MTSAIADSVLAVTHKLVHQAMHGQWTEVPKTVEERRVLLDRLSASASPSDQQWLGALRQAMAESDAAVAKIAAADAPEVGLVSGPKEGVHPADPASVANSASANSVDTTLDMILKSR</sequence>
<evidence type="ECO:0000313" key="2">
    <source>
        <dbReference type="EMBL" id="MBB6094210.1"/>
    </source>
</evidence>
<feature type="compositionally biased region" description="Low complexity" evidence="1">
    <location>
        <begin position="91"/>
        <end position="104"/>
    </location>
</feature>
<evidence type="ECO:0008006" key="4">
    <source>
        <dbReference type="Google" id="ProtNLM"/>
    </source>
</evidence>
<evidence type="ECO:0000313" key="3">
    <source>
        <dbReference type="Proteomes" id="UP000588068"/>
    </source>
</evidence>
<feature type="region of interest" description="Disordered" evidence="1">
    <location>
        <begin position="82"/>
        <end position="104"/>
    </location>
</feature>
<dbReference type="RefSeq" id="WP_184333264.1">
    <property type="nucleotide sequence ID" value="NZ_JACHHZ010000003.1"/>
</dbReference>
<organism evidence="2 3">
    <name type="scientific">Povalibacter uvarum</name>
    <dbReference type="NCBI Taxonomy" id="732238"/>
    <lineage>
        <taxon>Bacteria</taxon>
        <taxon>Pseudomonadati</taxon>
        <taxon>Pseudomonadota</taxon>
        <taxon>Gammaproteobacteria</taxon>
        <taxon>Steroidobacterales</taxon>
        <taxon>Steroidobacteraceae</taxon>
        <taxon>Povalibacter</taxon>
    </lineage>
</organism>
<dbReference type="Proteomes" id="UP000588068">
    <property type="component" value="Unassembled WGS sequence"/>
</dbReference>